<feature type="compositionally biased region" description="Low complexity" evidence="1">
    <location>
        <begin position="176"/>
        <end position="190"/>
    </location>
</feature>
<feature type="compositionally biased region" description="Polar residues" evidence="1">
    <location>
        <begin position="597"/>
        <end position="610"/>
    </location>
</feature>
<feature type="compositionally biased region" description="Low complexity" evidence="1">
    <location>
        <begin position="1210"/>
        <end position="1221"/>
    </location>
</feature>
<feature type="compositionally biased region" description="Low complexity" evidence="1">
    <location>
        <begin position="1058"/>
        <end position="1074"/>
    </location>
</feature>
<feature type="compositionally biased region" description="Basic and acidic residues" evidence="1">
    <location>
        <begin position="825"/>
        <end position="835"/>
    </location>
</feature>
<feature type="compositionally biased region" description="Polar residues" evidence="1">
    <location>
        <begin position="549"/>
        <end position="564"/>
    </location>
</feature>
<name>A0A0J9X954_GEOCN</name>
<feature type="compositionally biased region" description="Polar residues" evidence="1">
    <location>
        <begin position="519"/>
        <end position="539"/>
    </location>
</feature>
<feature type="compositionally biased region" description="Basic and acidic residues" evidence="1">
    <location>
        <begin position="2204"/>
        <end position="2215"/>
    </location>
</feature>
<feature type="compositionally biased region" description="Basic and acidic residues" evidence="1">
    <location>
        <begin position="2070"/>
        <end position="2117"/>
    </location>
</feature>
<feature type="compositionally biased region" description="Polar residues" evidence="1">
    <location>
        <begin position="970"/>
        <end position="983"/>
    </location>
</feature>
<feature type="compositionally biased region" description="Low complexity" evidence="1">
    <location>
        <begin position="2660"/>
        <end position="2669"/>
    </location>
</feature>
<feature type="compositionally biased region" description="Basic and acidic residues" evidence="1">
    <location>
        <begin position="1684"/>
        <end position="1696"/>
    </location>
</feature>
<feature type="compositionally biased region" description="Acidic residues" evidence="1">
    <location>
        <begin position="2372"/>
        <end position="2383"/>
    </location>
</feature>
<feature type="compositionally biased region" description="Basic residues" evidence="1">
    <location>
        <begin position="1835"/>
        <end position="1849"/>
    </location>
</feature>
<dbReference type="OrthoDB" id="349045at2759"/>
<feature type="region of interest" description="Disordered" evidence="1">
    <location>
        <begin position="1329"/>
        <end position="1351"/>
    </location>
</feature>
<dbReference type="EMBL" id="CCBN010000005">
    <property type="protein sequence ID" value="CDO53673.1"/>
    <property type="molecule type" value="Genomic_DNA"/>
</dbReference>
<feature type="compositionally biased region" description="Polar residues" evidence="1">
    <location>
        <begin position="836"/>
        <end position="861"/>
    </location>
</feature>
<feature type="region of interest" description="Disordered" evidence="1">
    <location>
        <begin position="1207"/>
        <end position="1239"/>
    </location>
</feature>
<feature type="compositionally biased region" description="Basic residues" evidence="1">
    <location>
        <begin position="2173"/>
        <end position="2183"/>
    </location>
</feature>
<feature type="compositionally biased region" description="Polar residues" evidence="1">
    <location>
        <begin position="753"/>
        <end position="762"/>
    </location>
</feature>
<feature type="compositionally biased region" description="Basic and acidic residues" evidence="1">
    <location>
        <begin position="199"/>
        <end position="212"/>
    </location>
</feature>
<feature type="compositionally biased region" description="Low complexity" evidence="1">
    <location>
        <begin position="1879"/>
        <end position="1888"/>
    </location>
</feature>
<feature type="compositionally biased region" description="Low complexity" evidence="1">
    <location>
        <begin position="475"/>
        <end position="497"/>
    </location>
</feature>
<dbReference type="Proteomes" id="UP000242525">
    <property type="component" value="Unassembled WGS sequence"/>
</dbReference>
<feature type="compositionally biased region" description="Polar residues" evidence="1">
    <location>
        <begin position="789"/>
        <end position="812"/>
    </location>
</feature>
<comment type="caution">
    <text evidence="2">The sequence shown here is derived from an EMBL/GenBank/DDBJ whole genome shotgun (WGS) entry which is preliminary data.</text>
</comment>
<feature type="compositionally biased region" description="Polar residues" evidence="1">
    <location>
        <begin position="2511"/>
        <end position="2546"/>
    </location>
</feature>
<feature type="compositionally biased region" description="Low complexity" evidence="1">
    <location>
        <begin position="507"/>
        <end position="518"/>
    </location>
</feature>
<evidence type="ECO:0000313" key="3">
    <source>
        <dbReference type="Proteomes" id="UP000242525"/>
    </source>
</evidence>
<feature type="compositionally biased region" description="Polar residues" evidence="1">
    <location>
        <begin position="327"/>
        <end position="341"/>
    </location>
</feature>
<feature type="compositionally biased region" description="Low complexity" evidence="1">
    <location>
        <begin position="877"/>
        <end position="893"/>
    </location>
</feature>
<organism evidence="2 3">
    <name type="scientific">Geotrichum candidum</name>
    <name type="common">Oospora lactis</name>
    <name type="synonym">Dipodascus geotrichum</name>
    <dbReference type="NCBI Taxonomy" id="1173061"/>
    <lineage>
        <taxon>Eukaryota</taxon>
        <taxon>Fungi</taxon>
        <taxon>Dikarya</taxon>
        <taxon>Ascomycota</taxon>
        <taxon>Saccharomycotina</taxon>
        <taxon>Dipodascomycetes</taxon>
        <taxon>Dipodascales</taxon>
        <taxon>Dipodascaceae</taxon>
        <taxon>Geotrichum</taxon>
    </lineage>
</organism>
<feature type="compositionally biased region" description="Low complexity" evidence="1">
    <location>
        <begin position="1035"/>
        <end position="1046"/>
    </location>
</feature>
<feature type="compositionally biased region" description="Polar residues" evidence="1">
    <location>
        <begin position="697"/>
        <end position="728"/>
    </location>
</feature>
<feature type="compositionally biased region" description="Polar residues" evidence="1">
    <location>
        <begin position="213"/>
        <end position="243"/>
    </location>
</feature>
<feature type="compositionally biased region" description="Basic and acidic residues" evidence="1">
    <location>
        <begin position="55"/>
        <end position="73"/>
    </location>
</feature>
<feature type="compositionally biased region" description="Polar residues" evidence="1">
    <location>
        <begin position="2606"/>
        <end position="2619"/>
    </location>
</feature>
<feature type="compositionally biased region" description="Polar residues" evidence="1">
    <location>
        <begin position="2626"/>
        <end position="2643"/>
    </location>
</feature>
<feature type="region of interest" description="Disordered" evidence="1">
    <location>
        <begin position="1816"/>
        <end position="1851"/>
    </location>
</feature>
<feature type="region of interest" description="Disordered" evidence="1">
    <location>
        <begin position="116"/>
        <end position="243"/>
    </location>
</feature>
<feature type="compositionally biased region" description="Polar residues" evidence="1">
    <location>
        <begin position="359"/>
        <end position="372"/>
    </location>
</feature>
<feature type="compositionally biased region" description="Polar residues" evidence="1">
    <location>
        <begin position="136"/>
        <end position="150"/>
    </location>
</feature>
<protein>
    <submittedName>
        <fullName evidence="2">Uncharacterized protein</fullName>
    </submittedName>
</protein>
<feature type="region of interest" description="Disordered" evidence="1">
    <location>
        <begin position="1"/>
        <end position="104"/>
    </location>
</feature>
<feature type="compositionally biased region" description="Basic and acidic residues" evidence="1">
    <location>
        <begin position="2237"/>
        <end position="2249"/>
    </location>
</feature>
<feature type="compositionally biased region" description="Polar residues" evidence="1">
    <location>
        <begin position="2344"/>
        <end position="2360"/>
    </location>
</feature>
<gene>
    <name evidence="2" type="ORF">BN980_GECA05s05301g</name>
</gene>
<proteinExistence type="predicted"/>
<feature type="compositionally biased region" description="Low complexity" evidence="1">
    <location>
        <begin position="733"/>
        <end position="744"/>
    </location>
</feature>
<feature type="compositionally biased region" description="Polar residues" evidence="1">
    <location>
        <begin position="2555"/>
        <end position="2565"/>
    </location>
</feature>
<feature type="compositionally biased region" description="Basic residues" evidence="1">
    <location>
        <begin position="2030"/>
        <end position="2041"/>
    </location>
</feature>
<feature type="compositionally biased region" description="Acidic residues" evidence="1">
    <location>
        <begin position="1889"/>
        <end position="1902"/>
    </location>
</feature>
<evidence type="ECO:0000256" key="1">
    <source>
        <dbReference type="SAM" id="MobiDB-lite"/>
    </source>
</evidence>
<feature type="compositionally biased region" description="Polar residues" evidence="1">
    <location>
        <begin position="633"/>
        <end position="690"/>
    </location>
</feature>
<feature type="compositionally biased region" description="Low complexity" evidence="1">
    <location>
        <begin position="15"/>
        <end position="29"/>
    </location>
</feature>
<feature type="compositionally biased region" description="Basic residues" evidence="1">
    <location>
        <begin position="2775"/>
        <end position="2784"/>
    </location>
</feature>
<feature type="region of interest" description="Disordered" evidence="1">
    <location>
        <begin position="289"/>
        <end position="372"/>
    </location>
</feature>
<feature type="compositionally biased region" description="Polar residues" evidence="1">
    <location>
        <begin position="422"/>
        <end position="432"/>
    </location>
</feature>
<feature type="compositionally biased region" description="Basic and acidic residues" evidence="1">
    <location>
        <begin position="2792"/>
        <end position="2806"/>
    </location>
</feature>
<evidence type="ECO:0000313" key="2">
    <source>
        <dbReference type="EMBL" id="CDO53673.1"/>
    </source>
</evidence>
<keyword evidence="3" id="KW-1185">Reference proteome</keyword>
<feature type="compositionally biased region" description="Polar residues" evidence="1">
    <location>
        <begin position="86"/>
        <end position="101"/>
    </location>
</feature>
<feature type="region of interest" description="Disordered" evidence="1">
    <location>
        <begin position="970"/>
        <end position="1089"/>
    </location>
</feature>
<accession>A0A0J9X954</accession>
<reference evidence="2" key="1">
    <citation type="submission" date="2014-03" db="EMBL/GenBank/DDBJ databases">
        <authorList>
            <person name="Casaregola S."/>
        </authorList>
    </citation>
    <scope>NUCLEOTIDE SEQUENCE [LARGE SCALE GENOMIC DNA]</scope>
    <source>
        <strain evidence="2">CLIB 918</strain>
    </source>
</reference>
<feature type="region of interest" description="Disordered" evidence="1">
    <location>
        <begin position="414"/>
        <end position="900"/>
    </location>
</feature>
<feature type="compositionally biased region" description="Basic and acidic residues" evidence="1">
    <location>
        <begin position="310"/>
        <end position="324"/>
    </location>
</feature>
<sequence>MSDSNAGSHKKQSKDSSSSISGSTTSNLASHKKDRKNKKKSKKRNKSSKVPITQRSDRRESFNDLQHNSERIKDKPKRTSIIPEKNTVQHVENDTSSGLSNQDDRLEQLDLRVISQDLLQEQSPDLEEELDDSKNHSTQLKKTPGSNTLGGSDKKNITSPSKIGNKPAHSGTPTPTTTISKSDTSETSSSRNNSIIHTSELKANMDKTKDTETIQIDASLSRQSNLTGNSNNKTELEYSPSNTLATNSVNTELEDKVAVKANPSASIFKSSQDRQSGVSSVKSVITKKTDVSKNPASAIPPLPTKQSSSEAHKLTSSEHPKIPKDTNLATTDTAKASSLTKSHPVHLDSKTRNLFSPPAKSNGSPITQKSRFVDTSLNKSPSLSAETTPTHESLFVTSPTVSVPAQKLSVAETLIDSPVGGTKSNGPKISTTDTREPDSSKAPKAASGPIQKPDIPGVSTSLKFSKEKSTQPSNTSASVVISSPTVSTTPPAVPSTTRKSQLNAEVSSKTTGSSISSTPLKTVSGSPVISSTNTLTASKTAPAARTPDDGNSSLPKIPASSNPKISKAPTDLPKVGSPNAKANEEPPNQIKPLIRTVPTQTTKTASSQLDRTAPKPATKDSSPIPVHSLPSKPVTSKVSAKNASTGQPKTPAISSSQSFRSINEASTTTIPSKPQQPSNALKNVNASSQAKPRGSADSIQNFPTTENRHSISSPFKPSATQKTISAVQQPVADSDSFKSTSSTSELTEPHIPTQRTNWSQSAFHPINRSEEPPEESKEHVAKLIEQTRNRPVSSLSTIKAINDSSPATNSLPAGSGRARISSDASSDKFKIKSEVSESSLQTNMSSSGPATAHPTSSSTDVVSAPPEVISRITKQPTFSITSSTSAKSRSVSSPHGVVPASPEFLNHITKELTKIRQMSSFMGNDTMGFSVQPRPASSSSRFISSGLQTEYGSVNSLAPRVNNQVLPATATNLPRKSSGQETPAKSVLPSRPPIAPQGASKVPVSLVTDRSSQTIARKPVTIHPKILPGPSTAHQTTQTGSSQFQQPMSTNNKRGVESAPPSTSSNASSAVSTTGGVPGQVAGSLSGSPNISQKTAISVPHTISVGNISRVPQSSQTIVPADHSKLPQVAGNQELTTPSTINFQKPIKASNQPDLQQYIQSHSLFSSQPNSQQFSQEPTQLYTQPHAQASNPPFQPTSSMQYSEIPHLASSSHTQSQSPQQGAVNDLTTPLPPAVISQNPRRFINMSQSTFARSASAQSSQISSTPVPIPHLTQEERDMLKSSLNSGLPLSQIADVRLLAKITPYLLYLNQQRQLTNFIGPQEPVSSQVLDRSYQDVSTNNPSNSSEQLANSISAPATISKAPPVSFSVPKQSPFIASHFKKLSQHEFQILETAAKKLDMIPTDKEAFPEDLHVGKGLATIQVVVEKMEYSPVVGQIVMFQRQFAPLFKGLKFLTPKEVERDLKEPESMGAELESVVARLLLLLFNKPFPTDDIEIVYDSAKWSVFNFVSKVLRPVERKSIWPSSYKRSNGFANLELHERLVMISLIMSYALQNSKAIRKMSTDARSKLIKMGISPTSYLSKFGDNISLDSTNTKQGPVYLFPESDNVSSSSEIFTETNTTVPEVKSKQKKKTSQKIDYISDHVFSSEESDSDLKISFEEFLSKNKEPEILPESSDVSTEDENDDKKPEDEEKPAKLSEFYASGVQPIHKDSRGRLYWLIQNEHPGGDFRVFSEINYFTHTPRWISIAGSVEQLRNFMRVNGMFDKDSSKHKDFKSCLLTFIDQYRNNKVIKEKADLEFGENQKRLREIRIAQEEKANTATVSDSDPEETTEQRRMRRRMKKLEKSRKRLAADRLARRKKRVGTLFGDDAVTNISESVEVGSVSSLSESESDSSSEYEEEPVESPKRPKAATSRHTARTNDHKQRRIRADSFSSLSDNSFEEDVINFNDSESLATPSPPPKPVNHRQPRRKTESKASDLVIEIFSDSEDDLISKTRAQSQELAENATFSSSESEVETVKKTTSKSPAVQRRPKPAKRRLSRHIIESESEDDLFHKTATSSNAESAEEEETKSSDRQKNGDKETAAHSNIDSEAKPQKIVRESQVETPRESKIQKVDDSEMEIAVESRSDNDISQSQLSGKEFVSHADDANESSDEFEQTSRENLFVESEAKTTKRSTHRRRLTRRVEISSDEEENSALSSGFDSKVESPNGKKDTEDESLFVGEQVDSGADSGADSDEYKGPSEGHSDSDVEVPSTALQQKNVATEQHQSELDESPIVSSQEAKPEKTLSKFPPFNNIMLSDDESDEIFASTAKSSRSVSVTNDKPTSSKTSPDRTLTAKDTEAGSNPPKTASSALQSEKPTPVYTNIDISSSEDSDNDDGQDFQDKEASLPTIDPTEVVLVISDTESESEGIARRSRRSRRSARLPFYGEPSELRQNSTDTSRSKKNSTSSTKQHSGKRALSPGVKGKSQSVVSEVPKKKSRRSKSPVIPEHRTAKKSLPKSTIGAFLAQPSTPKSRQQVFPTTSKTPVNLGKSTPGSTPKSSVAATRAFGLSSHGTTSSNGVSPGSAKKSPLAKPAFKQRTLDEMLKKAVATSPTASKAGASPIVSSKASKPGSTPAGSGADLFSQQNSTTFSRSFSNIKSTKPGPLTSTGDHETPSKSKTPLSTSKVQKQGSVTPNPVDANKQDQSLKLPRPSASPTLARKRKADGQTSTSEKRKRVSSGDSSLNVRKDYALFSDDDEENDKDGNKIGDKQSMLSDLIGKKEDGHAGGSKMTSRKTTKRKTTTATAKAKGKETASSKSKKTEVSDSNTLQKEDSAVATPAPIYISEESDDGDTGDDTNEEVSIVPNFTSTPIEPKKL</sequence>
<feature type="compositionally biased region" description="Basic residues" evidence="1">
    <location>
        <begin position="30"/>
        <end position="47"/>
    </location>
</feature>
<feature type="region of interest" description="Disordered" evidence="1">
    <location>
        <begin position="1669"/>
        <end position="1699"/>
    </location>
</feature>
<feature type="compositionally biased region" description="Basic residues" evidence="1">
    <location>
        <begin position="2415"/>
        <end position="2424"/>
    </location>
</feature>
<feature type="compositionally biased region" description="Polar residues" evidence="1">
    <location>
        <begin position="2312"/>
        <end position="2335"/>
    </location>
</feature>
<feature type="compositionally biased region" description="Acidic residues" evidence="1">
    <location>
        <begin position="2829"/>
        <end position="2842"/>
    </location>
</feature>
<feature type="compositionally biased region" description="Polar residues" evidence="1">
    <location>
        <begin position="1995"/>
        <end position="2008"/>
    </location>
</feature>
<feature type="compositionally biased region" description="Basic and acidic residues" evidence="1">
    <location>
        <begin position="767"/>
        <end position="788"/>
    </location>
</feature>
<feature type="region of interest" description="Disordered" evidence="1">
    <location>
        <begin position="1879"/>
        <end position="2860"/>
    </location>
</feature>
<feature type="compositionally biased region" description="Polar residues" evidence="1">
    <location>
        <begin position="2256"/>
        <end position="2267"/>
    </location>
</feature>